<keyword evidence="4 6" id="KW-1133">Transmembrane helix</keyword>
<dbReference type="PANTHER" id="PTHR33545:SF5">
    <property type="entry name" value="UPF0750 MEMBRANE PROTEIN YITT"/>
    <property type="match status" value="1"/>
</dbReference>
<evidence type="ECO:0000256" key="2">
    <source>
        <dbReference type="ARBA" id="ARBA00022475"/>
    </source>
</evidence>
<evidence type="ECO:0000256" key="4">
    <source>
        <dbReference type="ARBA" id="ARBA00022989"/>
    </source>
</evidence>
<gene>
    <name evidence="7" type="ORF">GCM10010873_00430</name>
</gene>
<feature type="transmembrane region" description="Helical" evidence="6">
    <location>
        <begin position="78"/>
        <end position="96"/>
    </location>
</feature>
<evidence type="ECO:0000256" key="1">
    <source>
        <dbReference type="ARBA" id="ARBA00004651"/>
    </source>
</evidence>
<sequence length="200" mass="21998">MTEAHHHSVIEDAQGIAFGVCMAAVGMHILTYLGFIAGQTTGVAALISYVTGWPFALVYFAISLPFLWFGYKRMGLEFTLKTFLCVGMLSLAIATLPRWLSFSHIEPAFAAVLFGILFGIAALAVVRHGGSFGGISILWLILQDRTGFQAGYAQLIFDAVLFTVSLLFLDWHILGWSFLGAAVFNIFLAINHRRDRYIAT</sequence>
<keyword evidence="5 6" id="KW-0472">Membrane</keyword>
<dbReference type="InterPro" id="IPR051461">
    <property type="entry name" value="UPF0750_membrane"/>
</dbReference>
<dbReference type="InterPro" id="IPR003740">
    <property type="entry name" value="YitT"/>
</dbReference>
<dbReference type="EMBL" id="BSPP01000001">
    <property type="protein sequence ID" value="GLS85070.1"/>
    <property type="molecule type" value="Genomic_DNA"/>
</dbReference>
<keyword evidence="3 6" id="KW-0812">Transmembrane</keyword>
<organism evidence="7 8">
    <name type="scientific">Cypionkella aquatica</name>
    <dbReference type="NCBI Taxonomy" id="1756042"/>
    <lineage>
        <taxon>Bacteria</taxon>
        <taxon>Pseudomonadati</taxon>
        <taxon>Pseudomonadota</taxon>
        <taxon>Alphaproteobacteria</taxon>
        <taxon>Rhodobacterales</taxon>
        <taxon>Paracoccaceae</taxon>
        <taxon>Cypionkella</taxon>
    </lineage>
</organism>
<evidence type="ECO:0000256" key="5">
    <source>
        <dbReference type="ARBA" id="ARBA00023136"/>
    </source>
</evidence>
<keyword evidence="8" id="KW-1185">Reference proteome</keyword>
<comment type="subcellular location">
    <subcellularLocation>
        <location evidence="1">Cell membrane</location>
        <topology evidence="1">Multi-pass membrane protein</topology>
    </subcellularLocation>
</comment>
<dbReference type="PANTHER" id="PTHR33545">
    <property type="entry name" value="UPF0750 MEMBRANE PROTEIN YITT-RELATED"/>
    <property type="match status" value="1"/>
</dbReference>
<proteinExistence type="predicted"/>
<evidence type="ECO:0000256" key="3">
    <source>
        <dbReference type="ARBA" id="ARBA00022692"/>
    </source>
</evidence>
<dbReference type="RefSeq" id="WP_284323306.1">
    <property type="nucleotide sequence ID" value="NZ_BSPP01000001.1"/>
</dbReference>
<accession>A0AA37WZU4</accession>
<dbReference type="Proteomes" id="UP001157355">
    <property type="component" value="Unassembled WGS sequence"/>
</dbReference>
<feature type="transmembrane region" description="Helical" evidence="6">
    <location>
        <begin position="108"/>
        <end position="126"/>
    </location>
</feature>
<feature type="transmembrane region" description="Helical" evidence="6">
    <location>
        <begin position="43"/>
        <end position="71"/>
    </location>
</feature>
<dbReference type="Pfam" id="PF02588">
    <property type="entry name" value="YitT_membrane"/>
    <property type="match status" value="1"/>
</dbReference>
<reference evidence="7 8" key="1">
    <citation type="journal article" date="2014" name="Int. J. Syst. Evol. Microbiol.">
        <title>Complete genome sequence of Corynebacterium casei LMG S-19264T (=DSM 44701T), isolated from a smear-ripened cheese.</title>
        <authorList>
            <consortium name="US DOE Joint Genome Institute (JGI-PGF)"/>
            <person name="Walter F."/>
            <person name="Albersmeier A."/>
            <person name="Kalinowski J."/>
            <person name="Ruckert C."/>
        </authorList>
    </citation>
    <scope>NUCLEOTIDE SEQUENCE [LARGE SCALE GENOMIC DNA]</scope>
    <source>
        <strain evidence="7 8">NBRC 111766</strain>
    </source>
</reference>
<evidence type="ECO:0000313" key="7">
    <source>
        <dbReference type="EMBL" id="GLS85070.1"/>
    </source>
</evidence>
<feature type="transmembrane region" description="Helical" evidence="6">
    <location>
        <begin position="173"/>
        <end position="190"/>
    </location>
</feature>
<evidence type="ECO:0000256" key="6">
    <source>
        <dbReference type="SAM" id="Phobius"/>
    </source>
</evidence>
<protein>
    <submittedName>
        <fullName evidence="7">Membrane protein</fullName>
    </submittedName>
</protein>
<name>A0AA37WZU4_9RHOB</name>
<dbReference type="GO" id="GO:0005886">
    <property type="term" value="C:plasma membrane"/>
    <property type="evidence" value="ECO:0007669"/>
    <property type="project" value="UniProtKB-SubCell"/>
</dbReference>
<comment type="caution">
    <text evidence="7">The sequence shown here is derived from an EMBL/GenBank/DDBJ whole genome shotgun (WGS) entry which is preliminary data.</text>
</comment>
<keyword evidence="2" id="KW-1003">Cell membrane</keyword>
<feature type="transmembrane region" description="Helical" evidence="6">
    <location>
        <begin position="16"/>
        <end position="37"/>
    </location>
</feature>
<dbReference type="AlphaFoldDB" id="A0AA37WZU4"/>
<evidence type="ECO:0000313" key="8">
    <source>
        <dbReference type="Proteomes" id="UP001157355"/>
    </source>
</evidence>